<dbReference type="SUPFAM" id="SSF52833">
    <property type="entry name" value="Thioredoxin-like"/>
    <property type="match status" value="1"/>
</dbReference>
<dbReference type="FunFam" id="1.20.1050.10:FF:000078">
    <property type="entry name" value="Protein CBG04233"/>
    <property type="match status" value="1"/>
</dbReference>
<dbReference type="GO" id="GO:0004364">
    <property type="term" value="F:glutathione transferase activity"/>
    <property type="evidence" value="ECO:0007669"/>
    <property type="project" value="UniProtKB-ARBA"/>
</dbReference>
<feature type="domain" description="GST C-terminal" evidence="2">
    <location>
        <begin position="111"/>
        <end position="235"/>
    </location>
</feature>
<dbReference type="PROSITE" id="PS50404">
    <property type="entry name" value="GST_NTER"/>
    <property type="match status" value="1"/>
</dbReference>
<evidence type="ECO:0000259" key="2">
    <source>
        <dbReference type="PROSITE" id="PS50405"/>
    </source>
</evidence>
<dbReference type="SFLD" id="SFLDS00019">
    <property type="entry name" value="Glutathione_Transferase_(cytos"/>
    <property type="match status" value="1"/>
</dbReference>
<dbReference type="InterPro" id="IPR004045">
    <property type="entry name" value="Glutathione_S-Trfase_N"/>
</dbReference>
<protein>
    <recommendedName>
        <fullName evidence="5">Glutathione S-transferase protein</fullName>
    </recommendedName>
</protein>
<dbReference type="SUPFAM" id="SSF47616">
    <property type="entry name" value="GST C-terminal domain-like"/>
    <property type="match status" value="1"/>
</dbReference>
<dbReference type="STRING" id="53326.A0A016V6M7"/>
<dbReference type="Proteomes" id="UP000024635">
    <property type="component" value="Unassembled WGS sequence"/>
</dbReference>
<dbReference type="PANTHER" id="PTHR11571">
    <property type="entry name" value="GLUTATHIONE S-TRANSFERASE"/>
    <property type="match status" value="1"/>
</dbReference>
<dbReference type="InterPro" id="IPR050213">
    <property type="entry name" value="GST_superfamily"/>
</dbReference>
<comment type="caution">
    <text evidence="3">The sequence shown here is derived from an EMBL/GenBank/DDBJ whole genome shotgun (WGS) entry which is preliminary data.</text>
</comment>
<keyword evidence="4" id="KW-1185">Reference proteome</keyword>
<dbReference type="PROSITE" id="PS50405">
    <property type="entry name" value="GST_CTER"/>
    <property type="match status" value="1"/>
</dbReference>
<dbReference type="OrthoDB" id="414243at2759"/>
<name>A0A016V6M7_9BILA</name>
<dbReference type="InterPro" id="IPR010987">
    <property type="entry name" value="Glutathione-S-Trfase_C-like"/>
</dbReference>
<dbReference type="Gene3D" id="3.40.30.10">
    <property type="entry name" value="Glutaredoxin"/>
    <property type="match status" value="1"/>
</dbReference>
<dbReference type="Gene3D" id="1.20.1050.10">
    <property type="match status" value="1"/>
</dbReference>
<dbReference type="EMBL" id="JARK01001352">
    <property type="protein sequence ID" value="EYC23055.1"/>
    <property type="molecule type" value="Genomic_DNA"/>
</dbReference>
<dbReference type="AlphaFoldDB" id="A0A016V6M7"/>
<dbReference type="InterPro" id="IPR036282">
    <property type="entry name" value="Glutathione-S-Trfase_C_sf"/>
</dbReference>
<dbReference type="InterPro" id="IPR004046">
    <property type="entry name" value="GST_C"/>
</dbReference>
<evidence type="ECO:0008006" key="5">
    <source>
        <dbReference type="Google" id="ProtNLM"/>
    </source>
</evidence>
<sequence length="235" mass="27341">MALLLLLGYADPFRLDNTSTLEIFQMRDNLELISLKGRGRAEAVRLMLTYAEYPFTDSRLTIAEWKMRKKKDGFSEDTKLPVMIVNNSDRIVGVNEISKYVAEKLELYGTLPGERTAVDDVMQTLDKIHAGLTPIIRANLTRNYEERRVIWNEFKESTLFPCLKKLEQELSSKQFLVGTKISWADIAVIEMLTRFQTCYDSFYLAHFPVLKAYCNRFEVLPHVRPYIQTRPDSHF</sequence>
<accession>A0A016V6M7</accession>
<evidence type="ECO:0000313" key="4">
    <source>
        <dbReference type="Proteomes" id="UP000024635"/>
    </source>
</evidence>
<gene>
    <name evidence="3" type="primary">Acey_s0016.g3100</name>
    <name evidence="3" type="synonym">Acey-W10C8.4</name>
    <name evidence="3" type="ORF">Y032_0016g3100</name>
</gene>
<proteinExistence type="predicted"/>
<dbReference type="InterPro" id="IPR036249">
    <property type="entry name" value="Thioredoxin-like_sf"/>
</dbReference>
<dbReference type="PANTHER" id="PTHR11571:SF153">
    <property type="entry name" value="GLUTATHIONE S-TRANSFERASE"/>
    <property type="match status" value="1"/>
</dbReference>
<evidence type="ECO:0000259" key="1">
    <source>
        <dbReference type="PROSITE" id="PS50404"/>
    </source>
</evidence>
<dbReference type="GO" id="GO:0006749">
    <property type="term" value="P:glutathione metabolic process"/>
    <property type="evidence" value="ECO:0007669"/>
    <property type="project" value="TreeGrafter"/>
</dbReference>
<dbReference type="Pfam" id="PF14497">
    <property type="entry name" value="GST_C_3"/>
    <property type="match status" value="1"/>
</dbReference>
<dbReference type="InterPro" id="IPR040079">
    <property type="entry name" value="Glutathione_S-Trfase"/>
</dbReference>
<feature type="domain" description="GST N-terminal" evidence="1">
    <location>
        <begin position="28"/>
        <end position="109"/>
    </location>
</feature>
<organism evidence="3 4">
    <name type="scientific">Ancylostoma ceylanicum</name>
    <dbReference type="NCBI Taxonomy" id="53326"/>
    <lineage>
        <taxon>Eukaryota</taxon>
        <taxon>Metazoa</taxon>
        <taxon>Ecdysozoa</taxon>
        <taxon>Nematoda</taxon>
        <taxon>Chromadorea</taxon>
        <taxon>Rhabditida</taxon>
        <taxon>Rhabditina</taxon>
        <taxon>Rhabditomorpha</taxon>
        <taxon>Strongyloidea</taxon>
        <taxon>Ancylostomatidae</taxon>
        <taxon>Ancylostomatinae</taxon>
        <taxon>Ancylostoma</taxon>
    </lineage>
</organism>
<evidence type="ECO:0000313" key="3">
    <source>
        <dbReference type="EMBL" id="EYC23055.1"/>
    </source>
</evidence>
<reference evidence="4" key="1">
    <citation type="journal article" date="2015" name="Nat. Genet.">
        <title>The genome and transcriptome of the zoonotic hookworm Ancylostoma ceylanicum identify infection-specific gene families.</title>
        <authorList>
            <person name="Schwarz E.M."/>
            <person name="Hu Y."/>
            <person name="Antoshechkin I."/>
            <person name="Miller M.M."/>
            <person name="Sternberg P.W."/>
            <person name="Aroian R.V."/>
        </authorList>
    </citation>
    <scope>NUCLEOTIDE SEQUENCE</scope>
    <source>
        <strain evidence="4">HY135</strain>
    </source>
</reference>